<name>A0A023BBL0_GRENI</name>
<evidence type="ECO:0000256" key="3">
    <source>
        <dbReference type="ARBA" id="ARBA00022679"/>
    </source>
</evidence>
<dbReference type="Proteomes" id="UP000019763">
    <property type="component" value="Unassembled WGS sequence"/>
</dbReference>
<keyword evidence="5" id="KW-0863">Zinc-finger</keyword>
<dbReference type="AlphaFoldDB" id="A0A023BBL0"/>
<dbReference type="SUPFAM" id="SSF111331">
    <property type="entry name" value="NAD kinase/diacylglycerol kinase-like"/>
    <property type="match status" value="3"/>
</dbReference>
<feature type="region of interest" description="Disordered" evidence="10">
    <location>
        <begin position="258"/>
        <end position="278"/>
    </location>
</feature>
<dbReference type="GO" id="GO:0008270">
    <property type="term" value="F:zinc ion binding"/>
    <property type="evidence" value="ECO:0007669"/>
    <property type="project" value="UniProtKB-KW"/>
</dbReference>
<keyword evidence="6 9" id="KW-0418">Kinase</keyword>
<comment type="subcellular location">
    <subcellularLocation>
        <location evidence="1">Membrane</location>
    </subcellularLocation>
</comment>
<dbReference type="PANTHER" id="PTHR11255">
    <property type="entry name" value="DIACYLGLYCEROL KINASE"/>
    <property type="match status" value="1"/>
</dbReference>
<feature type="region of interest" description="Disordered" evidence="10">
    <location>
        <begin position="183"/>
        <end position="246"/>
    </location>
</feature>
<keyword evidence="4 9" id="KW-0547">Nucleotide-binding</keyword>
<keyword evidence="3 9" id="KW-0808">Transferase</keyword>
<evidence type="ECO:0000313" key="12">
    <source>
        <dbReference type="EMBL" id="EZG79585.1"/>
    </source>
</evidence>
<dbReference type="OrthoDB" id="242257at2759"/>
<dbReference type="GO" id="GO:0007200">
    <property type="term" value="P:phospholipase C-activating G protein-coupled receptor signaling pathway"/>
    <property type="evidence" value="ECO:0007669"/>
    <property type="project" value="InterPro"/>
</dbReference>
<feature type="compositionally biased region" description="Basic and acidic residues" evidence="10">
    <location>
        <begin position="217"/>
        <end position="241"/>
    </location>
</feature>
<dbReference type="EC" id="2.7.1.107" evidence="9"/>
<keyword evidence="13" id="KW-1185">Reference proteome</keyword>
<evidence type="ECO:0000256" key="5">
    <source>
        <dbReference type="ARBA" id="ARBA00022771"/>
    </source>
</evidence>
<gene>
    <name evidence="12" type="ORF">GNI_025140</name>
</gene>
<dbReference type="eggNOG" id="KOG1169">
    <property type="taxonomic scope" value="Eukaryota"/>
</dbReference>
<feature type="compositionally biased region" description="Gly residues" evidence="10">
    <location>
        <begin position="672"/>
        <end position="688"/>
    </location>
</feature>
<dbReference type="SMART" id="SM00045">
    <property type="entry name" value="DAGKa"/>
    <property type="match status" value="1"/>
</dbReference>
<dbReference type="RefSeq" id="XP_011134409.1">
    <property type="nucleotide sequence ID" value="XM_011136107.1"/>
</dbReference>
<dbReference type="InterPro" id="IPR016064">
    <property type="entry name" value="NAD/diacylglycerol_kinase_sf"/>
</dbReference>
<dbReference type="Pfam" id="PF00781">
    <property type="entry name" value="DAGK_cat"/>
    <property type="match status" value="2"/>
</dbReference>
<evidence type="ECO:0000256" key="10">
    <source>
        <dbReference type="SAM" id="MobiDB-lite"/>
    </source>
</evidence>
<keyword evidence="5" id="KW-0479">Metal-binding</keyword>
<dbReference type="Pfam" id="PF00609">
    <property type="entry name" value="DAGK_acc"/>
    <property type="match status" value="2"/>
</dbReference>
<comment type="caution">
    <text evidence="12">The sequence shown here is derived from an EMBL/GenBank/DDBJ whole genome shotgun (WGS) entry which is preliminary data.</text>
</comment>
<dbReference type="GO" id="GO:0005524">
    <property type="term" value="F:ATP binding"/>
    <property type="evidence" value="ECO:0007669"/>
    <property type="project" value="UniProtKB-KW"/>
</dbReference>
<keyword evidence="8" id="KW-0472">Membrane</keyword>
<feature type="domain" description="DAGKc" evidence="11">
    <location>
        <begin position="73"/>
        <end position="352"/>
    </location>
</feature>
<evidence type="ECO:0000256" key="9">
    <source>
        <dbReference type="RuleBase" id="RU361128"/>
    </source>
</evidence>
<comment type="similarity">
    <text evidence="2 9">Belongs to the eukaryotic diacylglycerol kinase family.</text>
</comment>
<dbReference type="InterPro" id="IPR037607">
    <property type="entry name" value="DGK"/>
</dbReference>
<reference evidence="12" key="1">
    <citation type="submission" date="2013-12" db="EMBL/GenBank/DDBJ databases">
        <authorList>
            <person name="Omoto C.K."/>
            <person name="Sibley D."/>
            <person name="Venepally P."/>
            <person name="Hadjithomas M."/>
            <person name="Karamycheva S."/>
            <person name="Brunk B."/>
            <person name="Roos D."/>
            <person name="Caler E."/>
            <person name="Lorenzi H."/>
        </authorList>
    </citation>
    <scope>NUCLEOTIDE SEQUENCE</scope>
</reference>
<dbReference type="Gene3D" id="3.40.50.10330">
    <property type="entry name" value="Probable inorganic polyphosphate/atp-NAD kinase, domain 1"/>
    <property type="match status" value="1"/>
</dbReference>
<comment type="catalytic activity">
    <reaction evidence="9">
        <text>a 1,2-diacyl-sn-glycerol + ATP = a 1,2-diacyl-sn-glycero-3-phosphate + ADP + H(+)</text>
        <dbReference type="Rhea" id="RHEA:10272"/>
        <dbReference type="ChEBI" id="CHEBI:15378"/>
        <dbReference type="ChEBI" id="CHEBI:17815"/>
        <dbReference type="ChEBI" id="CHEBI:30616"/>
        <dbReference type="ChEBI" id="CHEBI:58608"/>
        <dbReference type="ChEBI" id="CHEBI:456216"/>
        <dbReference type="EC" id="2.7.1.107"/>
    </reaction>
</comment>
<feature type="compositionally biased region" description="Basic residues" evidence="10">
    <location>
        <begin position="554"/>
        <end position="567"/>
    </location>
</feature>
<protein>
    <recommendedName>
        <fullName evidence="9">Diacylglycerol kinase</fullName>
        <shortName evidence="9">DAG kinase</shortName>
        <ecNumber evidence="9">2.7.1.107</ecNumber>
    </recommendedName>
</protein>
<organism evidence="12 13">
    <name type="scientific">Gregarina niphandrodes</name>
    <name type="common">Septate eugregarine</name>
    <dbReference type="NCBI Taxonomy" id="110365"/>
    <lineage>
        <taxon>Eukaryota</taxon>
        <taxon>Sar</taxon>
        <taxon>Alveolata</taxon>
        <taxon>Apicomplexa</taxon>
        <taxon>Conoidasida</taxon>
        <taxon>Gregarinasina</taxon>
        <taxon>Eugregarinorida</taxon>
        <taxon>Gregarinidae</taxon>
        <taxon>Gregarina</taxon>
    </lineage>
</organism>
<evidence type="ECO:0000256" key="1">
    <source>
        <dbReference type="ARBA" id="ARBA00004370"/>
    </source>
</evidence>
<dbReference type="GO" id="GO:0004143">
    <property type="term" value="F:ATP-dependent diacylglycerol kinase activity"/>
    <property type="evidence" value="ECO:0007669"/>
    <property type="project" value="UniProtKB-EC"/>
</dbReference>
<evidence type="ECO:0000313" key="13">
    <source>
        <dbReference type="Proteomes" id="UP000019763"/>
    </source>
</evidence>
<dbReference type="InterPro" id="IPR001206">
    <property type="entry name" value="Diacylglycerol_kinase_cat_dom"/>
</dbReference>
<dbReference type="GeneID" id="22911137"/>
<dbReference type="PANTHER" id="PTHR11255:SF54">
    <property type="entry name" value="DIACYLGLYCEROL KINASE THETA"/>
    <property type="match status" value="1"/>
</dbReference>
<accession>A0A023BBL0</accession>
<evidence type="ECO:0000259" key="11">
    <source>
        <dbReference type="PROSITE" id="PS50146"/>
    </source>
</evidence>
<evidence type="ECO:0000256" key="6">
    <source>
        <dbReference type="ARBA" id="ARBA00022777"/>
    </source>
</evidence>
<evidence type="ECO:0000256" key="4">
    <source>
        <dbReference type="ARBA" id="ARBA00022741"/>
    </source>
</evidence>
<dbReference type="PROSITE" id="PS50146">
    <property type="entry name" value="DAGK"/>
    <property type="match status" value="1"/>
</dbReference>
<keyword evidence="7 9" id="KW-0067">ATP-binding</keyword>
<dbReference type="eggNOG" id="KOG0782">
    <property type="taxonomic scope" value="Eukaryota"/>
</dbReference>
<feature type="compositionally biased region" description="Polar residues" evidence="10">
    <location>
        <begin position="204"/>
        <end position="214"/>
    </location>
</feature>
<proteinExistence type="inferred from homology"/>
<feature type="region of interest" description="Disordered" evidence="10">
    <location>
        <begin position="552"/>
        <end position="592"/>
    </location>
</feature>
<evidence type="ECO:0000256" key="7">
    <source>
        <dbReference type="ARBA" id="ARBA00022840"/>
    </source>
</evidence>
<dbReference type="EMBL" id="AFNH02000186">
    <property type="protein sequence ID" value="EZG79585.1"/>
    <property type="molecule type" value="Genomic_DNA"/>
</dbReference>
<dbReference type="InterPro" id="IPR017438">
    <property type="entry name" value="ATP-NAD_kinase_N"/>
</dbReference>
<sequence>MREVGPIATVPSSKEVAKRGTFLNSPKPSTMKLLRTLVKKKEVSEEVAAQRWAEVVCELFSAVTDMTLLLERTGVFPFVVFVNPKSGGQLGSLILKESYAYLNPWQVIDLSIEKNPVEGLYRFQGLAITGRLRAIACGGDGTVSWVIDSINTRFASIPSYATLAKLYQIARNYLEEVNVEGGCGQPGGGKTGDASQDRNDTQSRNKTSTNQNIVKSLDTHLHQTRHPGPDMSDREQAERPVPDSLLPVQNTSTAMISGQVHGEHSPTGTESAADAPPAETPLRRLKEALKETKWEAVQVPVAVLPLGTGNDLSKVLNWGATFSNHNDYLSFMRKLIFGRPATLDIWDLEVYKSQKKTVRKTAVPTDGTAAERQSSAVGSGLGLTLSSTVGSSTIGSSGLGSSASEVPSGPLDWKLGSLSSRISSRMSGVGTSGPVKSSVEAVEDAMTESSLISRRSFTNYIDIGIAARIALKFHTLREAHPELFRSRLGNKFLYGEVGVRDYLVDQSVNLEGIEIFCDGQLVDLERHLVQGGLEGLAFVNIGSFGGGVEPWKGVRSHHSSKKRKARKTTGPGAAGAGHCGTGPSSAGPSGVGGFSGAGMNRAASGDLVGAASSAMMPPSAGSIGGQSSGGGWESSVEETESVHLLDSTPKCDTTPKEALLHNRFPLIPPSGGQSGGLSGGQSGGGLPGNDGAPGLNRMGSPRTVMLQEETGLRPISEGRYWTTGNGSVAEPPHTRFRPQRMADGRIELIGFRSLLHLGRVQVGMADSVKIAQGKSFVICIKNKVPYQVDGEPSTISHAVCRIKWKCRTTVLTCSSPIETVSQTRRRFDELDEVNELQINLKLEDVRKALEKAAEAGEISDQQYTTLIRRFQYLSYPQLASF</sequence>
<evidence type="ECO:0000256" key="2">
    <source>
        <dbReference type="ARBA" id="ARBA00009280"/>
    </source>
</evidence>
<keyword evidence="5" id="KW-0862">Zinc</keyword>
<dbReference type="InterPro" id="IPR000756">
    <property type="entry name" value="Diacylglycerol_kin_accessory"/>
</dbReference>
<evidence type="ECO:0000256" key="8">
    <source>
        <dbReference type="ARBA" id="ARBA00023136"/>
    </source>
</evidence>
<dbReference type="GO" id="GO:0016020">
    <property type="term" value="C:membrane"/>
    <property type="evidence" value="ECO:0007669"/>
    <property type="project" value="UniProtKB-SubCell"/>
</dbReference>
<feature type="region of interest" description="Disordered" evidence="10">
    <location>
        <begin position="666"/>
        <end position="699"/>
    </location>
</feature>
<dbReference type="SMART" id="SM00046">
    <property type="entry name" value="DAGKc"/>
    <property type="match status" value="1"/>
</dbReference>
<dbReference type="VEuPathDB" id="CryptoDB:GNI_025140"/>